<name>A0A2N1PRB9_9BACT</name>
<reference evidence="1 2" key="1">
    <citation type="journal article" date="2017" name="ISME J.">
        <title>Potential for microbial H2 and metal transformations associated with novel bacteria and archaea in deep terrestrial subsurface sediments.</title>
        <authorList>
            <person name="Hernsdorf A.W."/>
            <person name="Amano Y."/>
            <person name="Miyakawa K."/>
            <person name="Ise K."/>
            <person name="Suzuki Y."/>
            <person name="Anantharaman K."/>
            <person name="Probst A."/>
            <person name="Burstein D."/>
            <person name="Thomas B.C."/>
            <person name="Banfield J.F."/>
        </authorList>
    </citation>
    <scope>NUCLEOTIDE SEQUENCE [LARGE SCALE GENOMIC DNA]</scope>
    <source>
        <strain evidence="1">HGW-Wallbacteria-1</strain>
    </source>
</reference>
<accession>A0A2N1PRB9</accession>
<evidence type="ECO:0000313" key="1">
    <source>
        <dbReference type="EMBL" id="PKK90884.1"/>
    </source>
</evidence>
<sequence length="64" mass="7419">MLSYPRPSREQASDIQVGTPKYGRMKRIIKNQAAIKIRAPQGKSLDMRHHQLSEKIFKLEKISI</sequence>
<protein>
    <submittedName>
        <fullName evidence="1">Uncharacterized protein</fullName>
    </submittedName>
</protein>
<dbReference type="Proteomes" id="UP000233256">
    <property type="component" value="Unassembled WGS sequence"/>
</dbReference>
<dbReference type="EMBL" id="PGXC01000004">
    <property type="protein sequence ID" value="PKK90884.1"/>
    <property type="molecule type" value="Genomic_DNA"/>
</dbReference>
<dbReference type="AlphaFoldDB" id="A0A2N1PRB9"/>
<gene>
    <name evidence="1" type="ORF">CVV64_08370</name>
</gene>
<proteinExistence type="predicted"/>
<organism evidence="1 2">
    <name type="scientific">Candidatus Wallbacteria bacterium HGW-Wallbacteria-1</name>
    <dbReference type="NCBI Taxonomy" id="2013854"/>
    <lineage>
        <taxon>Bacteria</taxon>
        <taxon>Candidatus Walliibacteriota</taxon>
    </lineage>
</organism>
<evidence type="ECO:0000313" key="2">
    <source>
        <dbReference type="Proteomes" id="UP000233256"/>
    </source>
</evidence>
<comment type="caution">
    <text evidence="1">The sequence shown here is derived from an EMBL/GenBank/DDBJ whole genome shotgun (WGS) entry which is preliminary data.</text>
</comment>